<dbReference type="GO" id="GO:0004674">
    <property type="term" value="F:protein serine/threonine kinase activity"/>
    <property type="evidence" value="ECO:0007669"/>
    <property type="project" value="UniProtKB-EC"/>
</dbReference>
<evidence type="ECO:0000256" key="4">
    <source>
        <dbReference type="ARBA" id="ARBA00022737"/>
    </source>
</evidence>
<proteinExistence type="predicted"/>
<keyword evidence="5" id="KW-0418">Kinase</keyword>
<dbReference type="Pfam" id="PF06745">
    <property type="entry name" value="ATPase"/>
    <property type="match status" value="2"/>
</dbReference>
<protein>
    <recommendedName>
        <fullName evidence="1">non-specific serine/threonine protein kinase</fullName>
        <ecNumber evidence="1">2.7.11.1</ecNumber>
    </recommendedName>
</protein>
<evidence type="ECO:0000313" key="8">
    <source>
        <dbReference type="EMBL" id="GAA5056402.1"/>
    </source>
</evidence>
<dbReference type="PIRSF" id="PIRSF039117">
    <property type="entry name" value="KaiC"/>
    <property type="match status" value="1"/>
</dbReference>
<dbReference type="GeneID" id="68614418"/>
<dbReference type="EMBL" id="BAABKX010000015">
    <property type="protein sequence ID" value="GAA5056402.1"/>
    <property type="molecule type" value="Genomic_DNA"/>
</dbReference>
<dbReference type="Proteomes" id="UP001501729">
    <property type="component" value="Unassembled WGS sequence"/>
</dbReference>
<dbReference type="InterPro" id="IPR030665">
    <property type="entry name" value="KaiC"/>
</dbReference>
<dbReference type="InterPro" id="IPR010624">
    <property type="entry name" value="KaiC_dom"/>
</dbReference>
<dbReference type="GO" id="GO:0005524">
    <property type="term" value="F:ATP binding"/>
    <property type="evidence" value="ECO:0007669"/>
    <property type="project" value="InterPro"/>
</dbReference>
<feature type="domain" description="KaiC" evidence="7">
    <location>
        <begin position="4"/>
        <end position="232"/>
    </location>
</feature>
<dbReference type="GO" id="GO:0016787">
    <property type="term" value="F:hydrolase activity"/>
    <property type="evidence" value="ECO:0007669"/>
    <property type="project" value="UniProtKB-KW"/>
</dbReference>
<dbReference type="PROSITE" id="PS51146">
    <property type="entry name" value="KAIC"/>
    <property type="match status" value="2"/>
</dbReference>
<organism evidence="8 9">
    <name type="scientific">Haladaptatus pallidirubidus</name>
    <dbReference type="NCBI Taxonomy" id="1008152"/>
    <lineage>
        <taxon>Archaea</taxon>
        <taxon>Methanobacteriati</taxon>
        <taxon>Methanobacteriota</taxon>
        <taxon>Stenosarchaea group</taxon>
        <taxon>Halobacteria</taxon>
        <taxon>Halobacteriales</taxon>
        <taxon>Haladaptataceae</taxon>
        <taxon>Haladaptatus</taxon>
    </lineage>
</organism>
<comment type="caution">
    <text evidence="8">The sequence shown here is derived from an EMBL/GenBank/DDBJ whole genome shotgun (WGS) entry which is preliminary data.</text>
</comment>
<reference evidence="8 9" key="1">
    <citation type="journal article" date="2019" name="Int. J. Syst. Evol. Microbiol.">
        <title>The Global Catalogue of Microorganisms (GCM) 10K type strain sequencing project: providing services to taxonomists for standard genome sequencing and annotation.</title>
        <authorList>
            <consortium name="The Broad Institute Genomics Platform"/>
            <consortium name="The Broad Institute Genome Sequencing Center for Infectious Disease"/>
            <person name="Wu L."/>
            <person name="Ma J."/>
        </authorList>
    </citation>
    <scope>NUCLEOTIDE SEQUENCE [LARGE SCALE GENOMIC DNA]</scope>
    <source>
        <strain evidence="8 9">JCM 17504</strain>
    </source>
</reference>
<keyword evidence="2" id="KW-0597">Phosphoprotein</keyword>
<dbReference type="SUPFAM" id="SSF52540">
    <property type="entry name" value="P-loop containing nucleoside triphosphate hydrolases"/>
    <property type="match status" value="2"/>
</dbReference>
<evidence type="ECO:0000313" key="9">
    <source>
        <dbReference type="Proteomes" id="UP001501729"/>
    </source>
</evidence>
<keyword evidence="4" id="KW-0677">Repeat</keyword>
<name>A0AAV3ULA1_9EURY</name>
<evidence type="ECO:0000256" key="2">
    <source>
        <dbReference type="ARBA" id="ARBA00022553"/>
    </source>
</evidence>
<dbReference type="EC" id="2.7.11.1" evidence="1"/>
<dbReference type="InterPro" id="IPR014774">
    <property type="entry name" value="KaiC-like_dom"/>
</dbReference>
<gene>
    <name evidence="8" type="ORF">GCM10025751_37170</name>
</gene>
<dbReference type="InterPro" id="IPR003593">
    <property type="entry name" value="AAA+_ATPase"/>
</dbReference>
<dbReference type="InterPro" id="IPR027417">
    <property type="entry name" value="P-loop_NTPase"/>
</dbReference>
<evidence type="ECO:0000256" key="5">
    <source>
        <dbReference type="ARBA" id="ARBA00022777"/>
    </source>
</evidence>
<dbReference type="RefSeq" id="WP_227774152.1">
    <property type="nucleotide sequence ID" value="NZ_BAABKX010000015.1"/>
</dbReference>
<dbReference type="PANTHER" id="PTHR42926">
    <property type="match status" value="1"/>
</dbReference>
<evidence type="ECO:0000256" key="6">
    <source>
        <dbReference type="ARBA" id="ARBA00022801"/>
    </source>
</evidence>
<dbReference type="PANTHER" id="PTHR42926:SF1">
    <property type="entry name" value="CIRCADIAN CLOCK OSCILLATOR PROTEIN KAIC 1"/>
    <property type="match status" value="1"/>
</dbReference>
<dbReference type="SMART" id="SM00382">
    <property type="entry name" value="AAA"/>
    <property type="match status" value="2"/>
</dbReference>
<keyword evidence="9" id="KW-1185">Reference proteome</keyword>
<keyword evidence="3" id="KW-0808">Transferase</keyword>
<evidence type="ECO:0000259" key="7">
    <source>
        <dbReference type="PROSITE" id="PS51146"/>
    </source>
</evidence>
<dbReference type="InterPro" id="IPR051347">
    <property type="entry name" value="Circadian_clock_KaiC-rel"/>
</dbReference>
<feature type="domain" description="KaiC" evidence="7">
    <location>
        <begin position="234"/>
        <end position="468"/>
    </location>
</feature>
<dbReference type="AlphaFoldDB" id="A0AAV3ULA1"/>
<keyword evidence="6" id="KW-0378">Hydrolase</keyword>
<evidence type="ECO:0000256" key="1">
    <source>
        <dbReference type="ARBA" id="ARBA00012513"/>
    </source>
</evidence>
<dbReference type="Gene3D" id="3.40.50.300">
    <property type="entry name" value="P-loop containing nucleotide triphosphate hydrolases"/>
    <property type="match status" value="2"/>
</dbReference>
<sequence>MSAEQLSTGIRGLDTVLNGGLTAERSYVLRGDAGAGKTLIGLRFLEAGVERDETSLFVHCSQTLDELREKADSVGIDTEDISFLDARAETQPVDEPRETFATNVSDAELVGRIAERISSLDPDRVVVDPVTRLRHRFSNSERYREEVVGLARHLKERGATVVFACRTDRYDEELSFVDDGRLELRRNERARTLTVPKAPKNAREGSHGMRISDDGIAVFPALDPEVHERDFQPESLSSGIPQVDQLLNGGIERGTTTVISGATGVGKTTFGTQFMKEAAGRGERSVIYMFEESIETFRERSESINVPVKQMVESDSLQLVEIEPVKRSSVEFANMVRREVEAHETDIVMIDGIEGYNVSIRDDRLNLVETMQALCRYLKNMGVTVILITEHDSMTGQVKATGEGISYLADNIIILQHLELEGELRKAIGVLKKRTSDYERFLRKFSITENGIKVGKPMNNLRGMLTGMPQIGGESE</sequence>
<accession>A0AAV3ULA1</accession>
<evidence type="ECO:0000256" key="3">
    <source>
        <dbReference type="ARBA" id="ARBA00022679"/>
    </source>
</evidence>